<evidence type="ECO:0000256" key="2">
    <source>
        <dbReference type="ARBA" id="ARBA00022777"/>
    </source>
</evidence>
<dbReference type="InterPro" id="IPR002173">
    <property type="entry name" value="Carboh/pur_kinase_PfkB_CS"/>
</dbReference>
<accession>A0A3S9ABE8</accession>
<dbReference type="KEGG" id="palb:EJC50_27685"/>
<gene>
    <name evidence="5" type="ORF">EJC50_27685</name>
</gene>
<evidence type="ECO:0000256" key="1">
    <source>
        <dbReference type="ARBA" id="ARBA00022679"/>
    </source>
</evidence>
<keyword evidence="6" id="KW-1185">Reference proteome</keyword>
<feature type="compositionally biased region" description="Polar residues" evidence="3">
    <location>
        <begin position="10"/>
        <end position="19"/>
    </location>
</feature>
<dbReference type="AlphaFoldDB" id="A0A3S9ABE8"/>
<organism evidence="5 6">
    <name type="scientific">Paenibacillus albus</name>
    <dbReference type="NCBI Taxonomy" id="2495582"/>
    <lineage>
        <taxon>Bacteria</taxon>
        <taxon>Bacillati</taxon>
        <taxon>Bacillota</taxon>
        <taxon>Bacilli</taxon>
        <taxon>Bacillales</taxon>
        <taxon>Paenibacillaceae</taxon>
        <taxon>Paenibacillus</taxon>
    </lineage>
</organism>
<dbReference type="InterPro" id="IPR011611">
    <property type="entry name" value="PfkB_dom"/>
</dbReference>
<protein>
    <recommendedName>
        <fullName evidence="4">Carbohydrate kinase PfkB domain-containing protein</fullName>
    </recommendedName>
</protein>
<dbReference type="EMBL" id="CP034437">
    <property type="protein sequence ID" value="AZN43058.1"/>
    <property type="molecule type" value="Genomic_DNA"/>
</dbReference>
<dbReference type="InterPro" id="IPR029056">
    <property type="entry name" value="Ribokinase-like"/>
</dbReference>
<dbReference type="Gene3D" id="3.40.1190.20">
    <property type="match status" value="1"/>
</dbReference>
<dbReference type="PROSITE" id="PS00584">
    <property type="entry name" value="PFKB_KINASES_2"/>
    <property type="match status" value="1"/>
</dbReference>
<dbReference type="GO" id="GO:0016301">
    <property type="term" value="F:kinase activity"/>
    <property type="evidence" value="ECO:0007669"/>
    <property type="project" value="UniProtKB-KW"/>
</dbReference>
<proteinExistence type="predicted"/>
<keyword evidence="1" id="KW-0808">Transferase</keyword>
<evidence type="ECO:0000256" key="3">
    <source>
        <dbReference type="SAM" id="MobiDB-lite"/>
    </source>
</evidence>
<sequence length="390" mass="40953">MGVQRGECMRNTNTNTHANTLRPADGADYRYTRLIGTGGIGSGMLFQLTDEHTLGRNESRLGVLTDSRDYCKLHIICHYPAVLLGRGGFAVYPIGKVGKDAEGFALLAQLEDTGMSIAHVEIAEAVRTLFSVCFQYPDLSGGNLTTANSASGLVAALDIERALQELPPGAGELVLAAPEVPIEARIALLAEGRARGSFTVASVLAAEAETFGRLGGYRLTDLLAVNREEARRIAGLDEACADGGVIAERCYNALKAEQPEIRLIMTDGADGCYSYEAGRCIHTPSLRVEAVSTAGAGDALLGGVISGLCCGLPFMKEQSLGPGAVFGETPLSSAVELGVLLAALSVTSPHSIHPDADARLLGSFANENGLALNDAFRSMLQIKEESEDGV</sequence>
<keyword evidence="2" id="KW-0418">Kinase</keyword>
<feature type="domain" description="Carbohydrate kinase PfkB" evidence="4">
    <location>
        <begin position="81"/>
        <end position="354"/>
    </location>
</feature>
<dbReference type="Proteomes" id="UP000272528">
    <property type="component" value="Chromosome"/>
</dbReference>
<name>A0A3S9ABE8_9BACL</name>
<dbReference type="PANTHER" id="PTHR10584">
    <property type="entry name" value="SUGAR KINASE"/>
    <property type="match status" value="1"/>
</dbReference>
<dbReference type="PANTHER" id="PTHR10584:SF166">
    <property type="entry name" value="RIBOKINASE"/>
    <property type="match status" value="1"/>
</dbReference>
<dbReference type="SUPFAM" id="SSF53613">
    <property type="entry name" value="Ribokinase-like"/>
    <property type="match status" value="1"/>
</dbReference>
<reference evidence="6" key="1">
    <citation type="submission" date="2018-12" db="EMBL/GenBank/DDBJ databases">
        <title>Genome sequence of Peanibacillus sp.</title>
        <authorList>
            <person name="Subramani G."/>
            <person name="Srinivasan S."/>
            <person name="Kim M.K."/>
        </authorList>
    </citation>
    <scope>NUCLEOTIDE SEQUENCE [LARGE SCALE GENOMIC DNA]</scope>
    <source>
        <strain evidence="6">18JY67-1</strain>
    </source>
</reference>
<evidence type="ECO:0000313" key="6">
    <source>
        <dbReference type="Proteomes" id="UP000272528"/>
    </source>
</evidence>
<evidence type="ECO:0000313" key="5">
    <source>
        <dbReference type="EMBL" id="AZN43058.1"/>
    </source>
</evidence>
<dbReference type="Pfam" id="PF00294">
    <property type="entry name" value="PfkB"/>
    <property type="match status" value="1"/>
</dbReference>
<evidence type="ECO:0000259" key="4">
    <source>
        <dbReference type="Pfam" id="PF00294"/>
    </source>
</evidence>
<dbReference type="OrthoDB" id="9775849at2"/>
<feature type="region of interest" description="Disordered" evidence="3">
    <location>
        <begin position="1"/>
        <end position="21"/>
    </location>
</feature>